<name>A0AAV7HBX3_DENCH</name>
<feature type="compositionally biased region" description="Polar residues" evidence="1">
    <location>
        <begin position="100"/>
        <end position="117"/>
    </location>
</feature>
<reference evidence="3 4" key="1">
    <citation type="journal article" date="2021" name="Hortic Res">
        <title>Chromosome-scale assembly of the Dendrobium chrysotoxum genome enhances the understanding of orchid evolution.</title>
        <authorList>
            <person name="Zhang Y."/>
            <person name="Zhang G.Q."/>
            <person name="Zhang D."/>
            <person name="Liu X.D."/>
            <person name="Xu X.Y."/>
            <person name="Sun W.H."/>
            <person name="Yu X."/>
            <person name="Zhu X."/>
            <person name="Wang Z.W."/>
            <person name="Zhao X."/>
            <person name="Zhong W.Y."/>
            <person name="Chen H."/>
            <person name="Yin W.L."/>
            <person name="Huang T."/>
            <person name="Niu S.C."/>
            <person name="Liu Z.J."/>
        </authorList>
    </citation>
    <scope>NUCLEOTIDE SEQUENCE [LARGE SCALE GENOMIC DNA]</scope>
    <source>
        <strain evidence="3">Lindl</strain>
    </source>
</reference>
<protein>
    <submittedName>
        <fullName evidence="3">Uncharacterized protein</fullName>
    </submittedName>
</protein>
<keyword evidence="4" id="KW-1185">Reference proteome</keyword>
<comment type="caution">
    <text evidence="3">The sequence shown here is derived from an EMBL/GenBank/DDBJ whole genome shotgun (WGS) entry which is preliminary data.</text>
</comment>
<gene>
    <name evidence="3" type="ORF">IEQ34_006480</name>
</gene>
<proteinExistence type="predicted"/>
<organism evidence="3 4">
    <name type="scientific">Dendrobium chrysotoxum</name>
    <name type="common">Orchid</name>
    <dbReference type="NCBI Taxonomy" id="161865"/>
    <lineage>
        <taxon>Eukaryota</taxon>
        <taxon>Viridiplantae</taxon>
        <taxon>Streptophyta</taxon>
        <taxon>Embryophyta</taxon>
        <taxon>Tracheophyta</taxon>
        <taxon>Spermatophyta</taxon>
        <taxon>Magnoliopsida</taxon>
        <taxon>Liliopsida</taxon>
        <taxon>Asparagales</taxon>
        <taxon>Orchidaceae</taxon>
        <taxon>Epidendroideae</taxon>
        <taxon>Malaxideae</taxon>
        <taxon>Dendrobiinae</taxon>
        <taxon>Dendrobium</taxon>
    </lineage>
</organism>
<sequence length="117" mass="13161">MAMLSSKTSVLLLMVAFSMISSLPRDAESAKIPIIWPGWYWCFPYCVIGETCFSRMTKYCSYEMPYVSLVNCMVVALEWCDLNQFSINQLVPSPPPPTAKSYNGTNKTALNQKATLE</sequence>
<evidence type="ECO:0000256" key="2">
    <source>
        <dbReference type="SAM" id="SignalP"/>
    </source>
</evidence>
<evidence type="ECO:0000313" key="4">
    <source>
        <dbReference type="Proteomes" id="UP000775213"/>
    </source>
</evidence>
<feature type="region of interest" description="Disordered" evidence="1">
    <location>
        <begin position="94"/>
        <end position="117"/>
    </location>
</feature>
<accession>A0AAV7HBX3</accession>
<evidence type="ECO:0000256" key="1">
    <source>
        <dbReference type="SAM" id="MobiDB-lite"/>
    </source>
</evidence>
<evidence type="ECO:0000313" key="3">
    <source>
        <dbReference type="EMBL" id="KAH0466377.1"/>
    </source>
</evidence>
<feature type="signal peptide" evidence="2">
    <location>
        <begin position="1"/>
        <end position="29"/>
    </location>
</feature>
<dbReference type="AlphaFoldDB" id="A0AAV7HBX3"/>
<keyword evidence="2" id="KW-0732">Signal</keyword>
<feature type="chain" id="PRO_5043540893" evidence="2">
    <location>
        <begin position="30"/>
        <end position="117"/>
    </location>
</feature>
<dbReference type="Proteomes" id="UP000775213">
    <property type="component" value="Unassembled WGS sequence"/>
</dbReference>
<dbReference type="EMBL" id="JAGFBR010000006">
    <property type="protein sequence ID" value="KAH0466377.1"/>
    <property type="molecule type" value="Genomic_DNA"/>
</dbReference>